<dbReference type="Proteomes" id="UP000683139">
    <property type="component" value="Unassembled WGS sequence"/>
</dbReference>
<accession>A0A920CZS7</accession>
<comment type="caution">
    <text evidence="1">The sequence shown here is derived from an EMBL/GenBank/DDBJ whole genome shotgun (WGS) entry which is preliminary data.</text>
</comment>
<protein>
    <submittedName>
        <fullName evidence="1">Uncharacterized protein</fullName>
    </submittedName>
</protein>
<evidence type="ECO:0000313" key="1">
    <source>
        <dbReference type="EMBL" id="GIP17783.1"/>
    </source>
</evidence>
<organism evidence="1 2">
    <name type="scientific">Paenibacillus montaniterrae</name>
    <dbReference type="NCBI Taxonomy" id="429341"/>
    <lineage>
        <taxon>Bacteria</taxon>
        <taxon>Bacillati</taxon>
        <taxon>Bacillota</taxon>
        <taxon>Bacilli</taxon>
        <taxon>Bacillales</taxon>
        <taxon>Paenibacillaceae</taxon>
        <taxon>Paenibacillus</taxon>
    </lineage>
</organism>
<dbReference type="EMBL" id="BOSE01000006">
    <property type="protein sequence ID" value="GIP17783.1"/>
    <property type="molecule type" value="Genomic_DNA"/>
</dbReference>
<keyword evidence="2" id="KW-1185">Reference proteome</keyword>
<dbReference type="AlphaFoldDB" id="A0A920CZS7"/>
<reference evidence="1" key="1">
    <citation type="submission" date="2021-03" db="EMBL/GenBank/DDBJ databases">
        <title>Antimicrobial resistance genes in bacteria isolated from Japanese honey, and their potential for conferring macrolide and lincosamide resistance in the American foulbrood pathogen Paenibacillus larvae.</title>
        <authorList>
            <person name="Okamoto M."/>
            <person name="Kumagai M."/>
            <person name="Kanamori H."/>
            <person name="Takamatsu D."/>
        </authorList>
    </citation>
    <scope>NUCLEOTIDE SEQUENCE</scope>
    <source>
        <strain evidence="1">J40TS1</strain>
    </source>
</reference>
<proteinExistence type="predicted"/>
<name>A0A920CZS7_9BACL</name>
<evidence type="ECO:0000313" key="2">
    <source>
        <dbReference type="Proteomes" id="UP000683139"/>
    </source>
</evidence>
<gene>
    <name evidence="1" type="ORF">J40TS1_34250</name>
</gene>
<sequence length="61" mass="7159">MGEVRYKTCDRCNKEISEHQFPRFVIKVTKKFEYFFCFGSGTGLNIGLNYAKNAKKILKNF</sequence>